<keyword evidence="1 6" id="KW-0597">Phosphoprotein</keyword>
<dbReference type="SUPFAM" id="SSF46894">
    <property type="entry name" value="C-terminal effector domain of the bipartite response regulators"/>
    <property type="match status" value="1"/>
</dbReference>
<gene>
    <name evidence="10" type="ORF">CP965_07900</name>
</gene>
<dbReference type="InterPro" id="IPR001789">
    <property type="entry name" value="Sig_transdc_resp-reg_receiver"/>
</dbReference>
<dbReference type="SUPFAM" id="SSF52172">
    <property type="entry name" value="CheY-like"/>
    <property type="match status" value="1"/>
</dbReference>
<dbReference type="Pfam" id="PF00072">
    <property type="entry name" value="Response_reg"/>
    <property type="match status" value="1"/>
</dbReference>
<keyword evidence="11" id="KW-1185">Reference proteome</keyword>
<keyword evidence="4 7" id="KW-0238">DNA-binding</keyword>
<comment type="caution">
    <text evidence="10">The sequence shown here is derived from an EMBL/GenBank/DDBJ whole genome shotgun (WGS) entry which is preliminary data.</text>
</comment>
<dbReference type="Gene3D" id="1.10.10.10">
    <property type="entry name" value="Winged helix-like DNA-binding domain superfamily/Winged helix DNA-binding domain"/>
    <property type="match status" value="1"/>
</dbReference>
<dbReference type="Proteomes" id="UP000289718">
    <property type="component" value="Unassembled WGS sequence"/>
</dbReference>
<dbReference type="InterPro" id="IPR001867">
    <property type="entry name" value="OmpR/PhoB-type_DNA-bd"/>
</dbReference>
<dbReference type="PANTHER" id="PTHR48111">
    <property type="entry name" value="REGULATOR OF RPOS"/>
    <property type="match status" value="1"/>
</dbReference>
<proteinExistence type="predicted"/>
<keyword evidence="2" id="KW-0902">Two-component regulatory system</keyword>
<feature type="domain" description="Response regulatory" evidence="8">
    <location>
        <begin position="7"/>
        <end position="121"/>
    </location>
</feature>
<evidence type="ECO:0000259" key="9">
    <source>
        <dbReference type="PROSITE" id="PS51755"/>
    </source>
</evidence>
<dbReference type="PROSITE" id="PS51755">
    <property type="entry name" value="OMPR_PHOB"/>
    <property type="match status" value="1"/>
</dbReference>
<dbReference type="PANTHER" id="PTHR48111:SF1">
    <property type="entry name" value="TWO-COMPONENT RESPONSE REGULATOR ORR33"/>
    <property type="match status" value="1"/>
</dbReference>
<evidence type="ECO:0000313" key="11">
    <source>
        <dbReference type="Proteomes" id="UP000289718"/>
    </source>
</evidence>
<feature type="domain" description="OmpR/PhoB-type" evidence="9">
    <location>
        <begin position="130"/>
        <end position="222"/>
    </location>
</feature>
<dbReference type="GO" id="GO:0000156">
    <property type="term" value="F:phosphorelay response regulator activity"/>
    <property type="evidence" value="ECO:0007669"/>
    <property type="project" value="TreeGrafter"/>
</dbReference>
<dbReference type="InterPro" id="IPR036388">
    <property type="entry name" value="WH-like_DNA-bd_sf"/>
</dbReference>
<dbReference type="RefSeq" id="WP_129061557.1">
    <property type="nucleotide sequence ID" value="NZ_NXIE01000003.1"/>
</dbReference>
<dbReference type="AlphaFoldDB" id="A0A4Q1AV83"/>
<dbReference type="SMART" id="SM00862">
    <property type="entry name" value="Trans_reg_C"/>
    <property type="match status" value="1"/>
</dbReference>
<evidence type="ECO:0000256" key="7">
    <source>
        <dbReference type="PROSITE-ProRule" id="PRU01091"/>
    </source>
</evidence>
<dbReference type="GO" id="GO:0032993">
    <property type="term" value="C:protein-DNA complex"/>
    <property type="evidence" value="ECO:0007669"/>
    <property type="project" value="TreeGrafter"/>
</dbReference>
<organism evidence="10 11">
    <name type="scientific">Halarcobacter mediterraneus</name>
    <dbReference type="NCBI Taxonomy" id="2023153"/>
    <lineage>
        <taxon>Bacteria</taxon>
        <taxon>Pseudomonadati</taxon>
        <taxon>Campylobacterota</taxon>
        <taxon>Epsilonproteobacteria</taxon>
        <taxon>Campylobacterales</taxon>
        <taxon>Arcobacteraceae</taxon>
        <taxon>Halarcobacter</taxon>
    </lineage>
</organism>
<dbReference type="InterPro" id="IPR011006">
    <property type="entry name" value="CheY-like_superfamily"/>
</dbReference>
<name>A0A4Q1AV83_9BACT</name>
<feature type="DNA-binding region" description="OmpR/PhoB-type" evidence="7">
    <location>
        <begin position="130"/>
        <end position="222"/>
    </location>
</feature>
<feature type="modified residue" description="4-aspartylphosphate" evidence="6">
    <location>
        <position position="56"/>
    </location>
</feature>
<accession>A0A4Q1AV83</accession>
<dbReference type="GO" id="GO:0000976">
    <property type="term" value="F:transcription cis-regulatory region binding"/>
    <property type="evidence" value="ECO:0007669"/>
    <property type="project" value="TreeGrafter"/>
</dbReference>
<dbReference type="EMBL" id="NXIE01000003">
    <property type="protein sequence ID" value="RXK12499.1"/>
    <property type="molecule type" value="Genomic_DNA"/>
</dbReference>
<dbReference type="InterPro" id="IPR039420">
    <property type="entry name" value="WalR-like"/>
</dbReference>
<dbReference type="PROSITE" id="PS50110">
    <property type="entry name" value="RESPONSE_REGULATORY"/>
    <property type="match status" value="1"/>
</dbReference>
<dbReference type="Pfam" id="PF00486">
    <property type="entry name" value="Trans_reg_C"/>
    <property type="match status" value="1"/>
</dbReference>
<evidence type="ECO:0000259" key="8">
    <source>
        <dbReference type="PROSITE" id="PS50110"/>
    </source>
</evidence>
<evidence type="ECO:0000256" key="2">
    <source>
        <dbReference type="ARBA" id="ARBA00023012"/>
    </source>
</evidence>
<sequence length="224" mass="26194">MKLNNLLVLYVYDKESSKNEVLPLLEEKLKKVFTANSLKQAQSCYRKYSPCIIVLDDSFLDNTMVKFLQEIRQSDIKTAFLVLSNNKANEYLYALMELYITKYILKPFKIEHLLLGLNKCLEVIESRIYSNVNLGNGILFNFQTQSLTKDGKVFVLNKKESILVNLFIQNPNRVITYEELEYHIWDNECTTAALKSLIRDFRKKTYKTILKNYSGIGYKLNLQN</sequence>
<keyword evidence="5" id="KW-0804">Transcription</keyword>
<dbReference type="OrthoDB" id="7556122at2"/>
<evidence type="ECO:0000313" key="10">
    <source>
        <dbReference type="EMBL" id="RXK12499.1"/>
    </source>
</evidence>
<evidence type="ECO:0000256" key="1">
    <source>
        <dbReference type="ARBA" id="ARBA00022553"/>
    </source>
</evidence>
<dbReference type="Gene3D" id="3.40.50.2300">
    <property type="match status" value="1"/>
</dbReference>
<evidence type="ECO:0000256" key="4">
    <source>
        <dbReference type="ARBA" id="ARBA00023125"/>
    </source>
</evidence>
<keyword evidence="3" id="KW-0805">Transcription regulation</keyword>
<evidence type="ECO:0000256" key="3">
    <source>
        <dbReference type="ARBA" id="ARBA00023015"/>
    </source>
</evidence>
<evidence type="ECO:0000256" key="6">
    <source>
        <dbReference type="PROSITE-ProRule" id="PRU00169"/>
    </source>
</evidence>
<evidence type="ECO:0000256" key="5">
    <source>
        <dbReference type="ARBA" id="ARBA00023163"/>
    </source>
</evidence>
<dbReference type="InterPro" id="IPR016032">
    <property type="entry name" value="Sig_transdc_resp-reg_C-effctor"/>
</dbReference>
<protein>
    <submittedName>
        <fullName evidence="10">DNA-binding response regulator</fullName>
    </submittedName>
</protein>
<reference evidence="10 11" key="1">
    <citation type="submission" date="2017-09" db="EMBL/GenBank/DDBJ databases">
        <title>Genomics of the genus Arcobacter.</title>
        <authorList>
            <person name="Perez-Cataluna A."/>
            <person name="Figueras M.J."/>
            <person name="Salas-Masso N."/>
        </authorList>
    </citation>
    <scope>NUCLEOTIDE SEQUENCE [LARGE SCALE GENOMIC DNA]</scope>
    <source>
        <strain evidence="10 11">F156-34</strain>
    </source>
</reference>
<dbReference type="GO" id="GO:0005829">
    <property type="term" value="C:cytosol"/>
    <property type="evidence" value="ECO:0007669"/>
    <property type="project" value="TreeGrafter"/>
</dbReference>
<dbReference type="GO" id="GO:0006355">
    <property type="term" value="P:regulation of DNA-templated transcription"/>
    <property type="evidence" value="ECO:0007669"/>
    <property type="project" value="InterPro"/>
</dbReference>